<dbReference type="GeneID" id="9227049"/>
<accession>C5FTL4</accession>
<proteinExistence type="predicted"/>
<name>C5FTL4_ARTOC</name>
<dbReference type="AlphaFoldDB" id="C5FTL4"/>
<dbReference type="VEuPathDB" id="FungiDB:MCYG_06036"/>
<protein>
    <submittedName>
        <fullName evidence="1">Uncharacterized protein</fullName>
    </submittedName>
</protein>
<reference evidence="2" key="1">
    <citation type="journal article" date="2012" name="MBio">
        <title>Comparative genome analysis of Trichophyton rubrum and related dermatophytes reveals candidate genes involved in infection.</title>
        <authorList>
            <person name="Martinez D.A."/>
            <person name="Oliver B.G."/>
            <person name="Graeser Y."/>
            <person name="Goldberg J.M."/>
            <person name="Li W."/>
            <person name="Martinez-Rossi N.M."/>
            <person name="Monod M."/>
            <person name="Shelest E."/>
            <person name="Barton R.C."/>
            <person name="Birch E."/>
            <person name="Brakhage A.A."/>
            <person name="Chen Z."/>
            <person name="Gurr S.J."/>
            <person name="Heiman D."/>
            <person name="Heitman J."/>
            <person name="Kosti I."/>
            <person name="Rossi A."/>
            <person name="Saif S."/>
            <person name="Samalova M."/>
            <person name="Saunders C.W."/>
            <person name="Shea T."/>
            <person name="Summerbell R.C."/>
            <person name="Xu J."/>
            <person name="Young S."/>
            <person name="Zeng Q."/>
            <person name="Birren B.W."/>
            <person name="Cuomo C.A."/>
            <person name="White T.C."/>
        </authorList>
    </citation>
    <scope>NUCLEOTIDE SEQUENCE [LARGE SCALE GENOMIC DNA]</scope>
    <source>
        <strain evidence="2">ATCC MYA-4605 / CBS 113480</strain>
    </source>
</reference>
<gene>
    <name evidence="1" type="ORF">MCYG_06036</name>
</gene>
<organism evidence="1 2">
    <name type="scientific">Arthroderma otae (strain ATCC MYA-4605 / CBS 113480)</name>
    <name type="common">Microsporum canis</name>
    <dbReference type="NCBI Taxonomy" id="554155"/>
    <lineage>
        <taxon>Eukaryota</taxon>
        <taxon>Fungi</taxon>
        <taxon>Dikarya</taxon>
        <taxon>Ascomycota</taxon>
        <taxon>Pezizomycotina</taxon>
        <taxon>Eurotiomycetes</taxon>
        <taxon>Eurotiomycetidae</taxon>
        <taxon>Onygenales</taxon>
        <taxon>Arthrodermataceae</taxon>
        <taxon>Microsporum</taxon>
    </lineage>
</organism>
<keyword evidence="2" id="KW-1185">Reference proteome</keyword>
<dbReference type="HOGENOM" id="CLU_1578141_0_0_1"/>
<dbReference type="EMBL" id="DS995705">
    <property type="protein sequence ID" value="EEQ33217.1"/>
    <property type="molecule type" value="Genomic_DNA"/>
</dbReference>
<evidence type="ECO:0000313" key="2">
    <source>
        <dbReference type="Proteomes" id="UP000002035"/>
    </source>
</evidence>
<dbReference type="RefSeq" id="XP_002846167.1">
    <property type="nucleotide sequence ID" value="XM_002846121.1"/>
</dbReference>
<sequence length="169" mass="18426">MSGHHPPLHSLLIRGIPPTLNLMSPGLCNKTPGSGWRTLIEQCKTARNLGYIIDEGAPGFSPRVAARGSSRIVRGVGIVYKFDTGASAIISSMCRLTGTRDGIYRIVMTLTPSLFYLDQLPHTFNSIEEFNDPALVRPLVTKSISRIRPGSGIWGHEGMLLAQKDSDCH</sequence>
<evidence type="ECO:0000313" key="1">
    <source>
        <dbReference type="EMBL" id="EEQ33217.1"/>
    </source>
</evidence>
<dbReference type="Proteomes" id="UP000002035">
    <property type="component" value="Unassembled WGS sequence"/>
</dbReference>